<dbReference type="SUPFAM" id="SSF51445">
    <property type="entry name" value="(Trans)glycosidases"/>
    <property type="match status" value="1"/>
</dbReference>
<feature type="signal peptide" evidence="8">
    <location>
        <begin position="1"/>
        <end position="27"/>
    </location>
</feature>
<evidence type="ECO:0000256" key="8">
    <source>
        <dbReference type="SAM" id="SignalP"/>
    </source>
</evidence>
<dbReference type="PANTHER" id="PTHR11177">
    <property type="entry name" value="CHITINASE"/>
    <property type="match status" value="1"/>
</dbReference>
<feature type="compositionally biased region" description="Low complexity" evidence="7">
    <location>
        <begin position="1038"/>
        <end position="1049"/>
    </location>
</feature>
<feature type="compositionally biased region" description="Low complexity" evidence="7">
    <location>
        <begin position="1404"/>
        <end position="1413"/>
    </location>
</feature>
<dbReference type="InterPro" id="IPR050314">
    <property type="entry name" value="Glycosyl_Hydrlase_18"/>
</dbReference>
<sequence>MILSIRLSDCLCLCASLTFAMVSVVTAKNTKDHSDSYKRVCYYTNWSQYRRDQGKFLPTDIDPHICTHLIFAFAKIDKGVLAPYEWNDLQYPFLYKQFNALKEKNPTLKTLLAVGGWTHGSQPFTEMVTSKASRLKFIQHAIEYLRTHGFDGLDLDWEYPANRGSPEGDRERFTALVQELREAFEKEAKTSNNKERLLLSAAVPGGERLTNSGYDVKTLNKYVDFFNLMSYDLHGSWSPIIGHHAPLIGGEKWMDAKGDSLSVEQSVNLWLKLGADPNKLVMGLALYGKTFKLCNKGFEPGDKSCGSANPDTLNYYEIVQKLKSGKYEKKWLENELVPYAYSPSEKLWVGFDDEESITAKVNFAKKKKLAGVMVWAIDGDDFSGKFGSGAKYPMMNAIRNSIEGVKDDSLKHSPNKLKELSEKDKDDIKKTASIEKKSAQVKEDQVLKEASALSQDKTAQSSSDSDSKAIQSSNTALNGETAPNAVPKIKNDSDLVKTDTEMIHKDEMRKKSDIIDLKTDQQSIINAPVVIRIPPAPYSDLDKELFQKPMAVPLHANLLAPKVGASDKKTSPKPEHKQRSITIHNTGAQLRERLKQVHQKFASSQTNLSSNAVSNRPVITIDKPASTERTPVIRKLGQRSRGQPKRNSPLKSSSVFEPPKETAYQYPTFIKYSPKSSLTSHSLIQQPSLAEASDTPWFTDIKAQEMNNPNQPKEKSTSGIKGKPKRRTTYSKPQSMMINAVPFAKSVAQLIEGKKTDEETQAVDKAKIVASQVANRNPSFGRYVTLHPEELEGWRTTVVAGTDAPEWVSRLMIEKKEPIKETANEDSDNLVSVNIQSLENQKQNSFFDKESSELKADDTSSEQVNENLPSNEGDGGRILAKVTLPYSLNQMKLRRKAARRHYFPTPYKSLSPFASQKEKLSRNYDRIPKISKYSRFNDDEIASIKQSHMKANRKYQMNAKPKRAQQPESALQNSGENKWWDGPTTSKSTATATPASLVDEATVFLRSSERKKSHYDQQSAGLVQERRDSKDSGLTLETTTANKKVQTTTDSKTEHEKNNRASEAQSPTKEEDFVNLNSFLHKTTTTQYVTSTRNHEEITTSAPQTSSRGFNLPARSSYKNNKPWWSVTTTTSAPSSGGIKTFKKHKFPNSGRKYHGESINAVHNELMGISDTPVFKGNLDLNKINPDVAPKDNLENIKLSKKQDVIVDEQTSEKLSLKNEMSEDAQEGKLNETETTSQANKVSDSNLPYETAKPDSQPYHSKLTLKTFKHNPTPEKIYHYRHAPGQSETEHSHRRINKLAENEIPHKGFSQPPSISSFTPDIRDWTKIRNLLRNSTVVAEIKSKLDEIHRSVTRDLTTEMPTEEPKKIDANGKKSSKWYERKAGSGNENQVQMSPSVDTEVGQSSNSKSSVVKTNDDDSKLNVDSNSQSVDRLNKSPSNDDKSLSLIRNAKDDVSMNKDTEPLISDISNKQIADSVISNKQIADKRQNNDEKALLKTPNTFQDVKSTSNKDVRKSDKAEKVLDDNDGLQWWEKNKKSDSKLSEVIEGKEDSNLIQSNAPVMSGKDANKERYEKYSSLRQTGPRRNKYNMSSAANSRSSVQTSTQEVSTKRFETTSADTRSMTKNSANTLTKYPMKKPSGTREFRDFKRPKNYNGYVVNNIRREGLRKNSAINAYSSRMQQSSQKNTNNSHSEVTQFMSNYGMKDPSRKLDSRHLQMNAVPENEPYQPKNTMMIEIVTQPGQTQPYDLMKENVDRVTDKPESSFKYKTVKNTGNFSCPSTFGIYPDTSDCRKFYQCVWYVAFHHMCGRGTAWNQDNRTCDWPKRTDCLLSMEGELVN</sequence>
<dbReference type="Gene3D" id="3.20.20.80">
    <property type="entry name" value="Glycosidases"/>
    <property type="match status" value="1"/>
</dbReference>
<protein>
    <submittedName>
        <fullName evidence="12 13">Uncharacterized protein LOC106070832</fullName>
    </submittedName>
</protein>
<feature type="region of interest" description="Disordered" evidence="7">
    <location>
        <begin position="1211"/>
        <end position="1258"/>
    </location>
</feature>
<feature type="compositionally biased region" description="Basic and acidic residues" evidence="7">
    <location>
        <begin position="1051"/>
        <end position="1060"/>
    </location>
</feature>
<dbReference type="OrthoDB" id="73875at2759"/>
<dbReference type="SMART" id="SM00636">
    <property type="entry name" value="Glyco_18"/>
    <property type="match status" value="1"/>
</dbReference>
<dbReference type="PROSITE" id="PS01095">
    <property type="entry name" value="GH18_1"/>
    <property type="match status" value="1"/>
</dbReference>
<feature type="domain" description="Chitin-binding type-2" evidence="9">
    <location>
        <begin position="1773"/>
        <end position="1828"/>
    </location>
</feature>
<dbReference type="SMART" id="SM00494">
    <property type="entry name" value="ChtBD2"/>
    <property type="match status" value="1"/>
</dbReference>
<dbReference type="GO" id="GO:0008061">
    <property type="term" value="F:chitin binding"/>
    <property type="evidence" value="ECO:0007669"/>
    <property type="project" value="UniProtKB-KW"/>
</dbReference>
<feature type="region of interest" description="Disordered" evidence="7">
    <location>
        <begin position="1087"/>
        <end position="1111"/>
    </location>
</feature>
<feature type="domain" description="GH18" evidence="10">
    <location>
        <begin position="37"/>
        <end position="405"/>
    </location>
</feature>
<dbReference type="FunFam" id="3.20.20.80:FF:000007">
    <property type="entry name" value="Acidic mammalian chitinase"/>
    <property type="match status" value="1"/>
</dbReference>
<gene>
    <name evidence="12 13" type="primary">LOC106070832</name>
</gene>
<feature type="compositionally biased region" description="Polar residues" evidence="7">
    <location>
        <begin position="861"/>
        <end position="870"/>
    </location>
</feature>
<feature type="region of interest" description="Disordered" evidence="7">
    <location>
        <begin position="447"/>
        <end position="493"/>
    </location>
</feature>
<comment type="similarity">
    <text evidence="1">Belongs to the glycosyl hydrolase 18 family. Chitinase class II subfamily.</text>
</comment>
<evidence type="ECO:0000313" key="12">
    <source>
        <dbReference type="RefSeq" id="XP_055859890.1"/>
    </source>
</evidence>
<dbReference type="RefSeq" id="XP_055859891.1">
    <property type="nucleotide sequence ID" value="XM_056003916.1"/>
</dbReference>
<dbReference type="Gene3D" id="2.170.140.10">
    <property type="entry name" value="Chitin binding domain"/>
    <property type="match status" value="1"/>
</dbReference>
<feature type="compositionally biased region" description="Basic and acidic residues" evidence="7">
    <location>
        <begin position="1432"/>
        <end position="1453"/>
    </location>
</feature>
<evidence type="ECO:0000259" key="9">
    <source>
        <dbReference type="PROSITE" id="PS50940"/>
    </source>
</evidence>
<evidence type="ECO:0000256" key="4">
    <source>
        <dbReference type="ARBA" id="ARBA00023157"/>
    </source>
</evidence>
<dbReference type="InterPro" id="IPR002557">
    <property type="entry name" value="Chitin-bd_dom"/>
</dbReference>
<evidence type="ECO:0000313" key="11">
    <source>
        <dbReference type="Proteomes" id="UP001165740"/>
    </source>
</evidence>
<feature type="region of interest" description="Disordered" evidence="7">
    <location>
        <begin position="603"/>
        <end position="658"/>
    </location>
</feature>
<dbReference type="Pfam" id="PF01607">
    <property type="entry name" value="CBM_14"/>
    <property type="match status" value="1"/>
</dbReference>
<dbReference type="CDD" id="cd02872">
    <property type="entry name" value="GH18_chitolectin_chitotriosidase"/>
    <property type="match status" value="1"/>
</dbReference>
<keyword evidence="8" id="KW-0732">Signal</keyword>
<organism evidence="11 13">
    <name type="scientific">Biomphalaria glabrata</name>
    <name type="common">Bloodfluke planorb</name>
    <name type="synonym">Freshwater snail</name>
    <dbReference type="NCBI Taxonomy" id="6526"/>
    <lineage>
        <taxon>Eukaryota</taxon>
        <taxon>Metazoa</taxon>
        <taxon>Spiralia</taxon>
        <taxon>Lophotrochozoa</taxon>
        <taxon>Mollusca</taxon>
        <taxon>Gastropoda</taxon>
        <taxon>Heterobranchia</taxon>
        <taxon>Euthyneura</taxon>
        <taxon>Panpulmonata</taxon>
        <taxon>Hygrophila</taxon>
        <taxon>Lymnaeoidea</taxon>
        <taxon>Planorbidae</taxon>
        <taxon>Biomphalaria</taxon>
    </lineage>
</organism>
<evidence type="ECO:0000313" key="13">
    <source>
        <dbReference type="RefSeq" id="XP_055859891.1"/>
    </source>
</evidence>
<dbReference type="PROSITE" id="PS50940">
    <property type="entry name" value="CHIT_BIND_II"/>
    <property type="match status" value="1"/>
</dbReference>
<feature type="compositionally biased region" description="Polar residues" evidence="7">
    <location>
        <begin position="1613"/>
        <end position="1623"/>
    </location>
</feature>
<feature type="compositionally biased region" description="Polar residues" evidence="7">
    <location>
        <begin position="1099"/>
        <end position="1109"/>
    </location>
</feature>
<dbReference type="InterPro" id="IPR029070">
    <property type="entry name" value="Chitinase_insertion_sf"/>
</dbReference>
<feature type="compositionally biased region" description="Basic and acidic residues" evidence="7">
    <location>
        <begin position="1211"/>
        <end position="1232"/>
    </location>
</feature>
<dbReference type="PANTHER" id="PTHR11177:SF317">
    <property type="entry name" value="CHITINASE 12-RELATED"/>
    <property type="match status" value="1"/>
</dbReference>
<evidence type="ECO:0000256" key="3">
    <source>
        <dbReference type="ARBA" id="ARBA00022801"/>
    </source>
</evidence>
<feature type="region of interest" description="Disordered" evidence="7">
    <location>
        <begin position="1008"/>
        <end position="1071"/>
    </location>
</feature>
<dbReference type="GO" id="GO:0005576">
    <property type="term" value="C:extracellular region"/>
    <property type="evidence" value="ECO:0007669"/>
    <property type="project" value="InterPro"/>
</dbReference>
<feature type="compositionally biased region" description="Basic and acidic residues" evidence="7">
    <location>
        <begin position="847"/>
        <end position="858"/>
    </location>
</feature>
<dbReference type="InterPro" id="IPR017853">
    <property type="entry name" value="GH"/>
</dbReference>
<feature type="region of interest" description="Disordered" evidence="7">
    <location>
        <begin position="705"/>
        <end position="732"/>
    </location>
</feature>
<feature type="compositionally biased region" description="Low complexity" evidence="7">
    <location>
        <begin position="454"/>
        <end position="473"/>
    </location>
</feature>
<dbReference type="Proteomes" id="UP001165740">
    <property type="component" value="Chromosome 11"/>
</dbReference>
<dbReference type="InterPro" id="IPR036508">
    <property type="entry name" value="Chitin-bd_dom_sf"/>
</dbReference>
<feature type="region of interest" description="Disordered" evidence="7">
    <location>
        <begin position="406"/>
        <end position="427"/>
    </location>
</feature>
<feature type="chain" id="PRO_5044702301" evidence="8">
    <location>
        <begin position="28"/>
        <end position="1836"/>
    </location>
</feature>
<feature type="region of interest" description="Disordered" evidence="7">
    <location>
        <begin position="1558"/>
        <end position="1623"/>
    </location>
</feature>
<name>A0A9W2YB08_BIOGL</name>
<feature type="compositionally biased region" description="Polar residues" evidence="7">
    <location>
        <begin position="1422"/>
        <end position="1431"/>
    </location>
</feature>
<dbReference type="RefSeq" id="XP_055859890.1">
    <property type="nucleotide sequence ID" value="XM_056003915.1"/>
</dbReference>
<accession>A0A9W2YB08</accession>
<feature type="region of interest" description="Disordered" evidence="7">
    <location>
        <begin position="950"/>
        <end position="994"/>
    </location>
</feature>
<dbReference type="InterPro" id="IPR001579">
    <property type="entry name" value="Glyco_hydro_18_chit_AS"/>
</dbReference>
<feature type="compositionally biased region" description="Low complexity" evidence="7">
    <location>
        <begin position="1595"/>
        <end position="1606"/>
    </location>
</feature>
<dbReference type="InterPro" id="IPR001223">
    <property type="entry name" value="Glyco_hydro18_cat"/>
</dbReference>
<keyword evidence="3 6" id="KW-0378">Hydrolase</keyword>
<keyword evidence="2" id="KW-0147">Chitin-binding</keyword>
<keyword evidence="11" id="KW-1185">Reference proteome</keyword>
<evidence type="ECO:0000256" key="1">
    <source>
        <dbReference type="ARBA" id="ARBA00009121"/>
    </source>
</evidence>
<feature type="compositionally biased region" description="Polar residues" evidence="7">
    <location>
        <begin position="1233"/>
        <end position="1248"/>
    </location>
</feature>
<feature type="compositionally biased region" description="Polar residues" evidence="7">
    <location>
        <begin position="1386"/>
        <end position="1403"/>
    </location>
</feature>
<feature type="compositionally biased region" description="Polar residues" evidence="7">
    <location>
        <begin position="645"/>
        <end position="655"/>
    </location>
</feature>
<reference evidence="12 13" key="1">
    <citation type="submission" date="2025-04" db="UniProtKB">
        <authorList>
            <consortium name="RefSeq"/>
        </authorList>
    </citation>
    <scope>IDENTIFICATION</scope>
</reference>
<evidence type="ECO:0000256" key="6">
    <source>
        <dbReference type="RuleBase" id="RU000489"/>
    </source>
</evidence>
<feature type="compositionally biased region" description="Low complexity" evidence="7">
    <location>
        <begin position="983"/>
        <end position="994"/>
    </location>
</feature>
<dbReference type="PROSITE" id="PS51910">
    <property type="entry name" value="GH18_2"/>
    <property type="match status" value="1"/>
</dbReference>
<keyword evidence="5 6" id="KW-0326">Glycosidase</keyword>
<feature type="compositionally biased region" description="Basic and acidic residues" evidence="7">
    <location>
        <begin position="1565"/>
        <end position="1575"/>
    </location>
</feature>
<evidence type="ECO:0000256" key="7">
    <source>
        <dbReference type="SAM" id="MobiDB-lite"/>
    </source>
</evidence>
<dbReference type="GO" id="GO:0004568">
    <property type="term" value="F:chitinase activity"/>
    <property type="evidence" value="ECO:0007669"/>
    <property type="project" value="UniProtKB-ARBA"/>
</dbReference>
<dbReference type="Gene3D" id="3.10.50.10">
    <property type="match status" value="1"/>
</dbReference>
<dbReference type="InterPro" id="IPR011583">
    <property type="entry name" value="Chitinase_II/V-like_cat"/>
</dbReference>
<evidence type="ECO:0000259" key="10">
    <source>
        <dbReference type="PROSITE" id="PS51910"/>
    </source>
</evidence>
<feature type="compositionally biased region" description="Basic and acidic residues" evidence="7">
    <location>
        <begin position="1356"/>
        <end position="1383"/>
    </location>
</feature>
<proteinExistence type="inferred from homology"/>
<feature type="compositionally biased region" description="Polar residues" evidence="7">
    <location>
        <begin position="966"/>
        <end position="976"/>
    </location>
</feature>
<dbReference type="GO" id="GO:0005975">
    <property type="term" value="P:carbohydrate metabolic process"/>
    <property type="evidence" value="ECO:0007669"/>
    <property type="project" value="InterPro"/>
</dbReference>
<dbReference type="GO" id="GO:0006032">
    <property type="term" value="P:chitin catabolic process"/>
    <property type="evidence" value="ECO:0007669"/>
    <property type="project" value="UniProtKB-ARBA"/>
</dbReference>
<evidence type="ECO:0000256" key="2">
    <source>
        <dbReference type="ARBA" id="ARBA00022669"/>
    </source>
</evidence>
<feature type="region of interest" description="Disordered" evidence="7">
    <location>
        <begin position="842"/>
        <end position="876"/>
    </location>
</feature>
<feature type="compositionally biased region" description="Polar residues" evidence="7">
    <location>
        <begin position="603"/>
        <end position="614"/>
    </location>
</feature>
<keyword evidence="4" id="KW-1015">Disulfide bond</keyword>
<feature type="region of interest" description="Disordered" evidence="7">
    <location>
        <begin position="1356"/>
        <end position="1453"/>
    </location>
</feature>
<dbReference type="SUPFAM" id="SSF54556">
    <property type="entry name" value="Chitinase insertion domain"/>
    <property type="match status" value="1"/>
</dbReference>
<dbReference type="SUPFAM" id="SSF57625">
    <property type="entry name" value="Invertebrate chitin-binding proteins"/>
    <property type="match status" value="1"/>
</dbReference>
<dbReference type="GeneID" id="106070832"/>
<evidence type="ECO:0000256" key="5">
    <source>
        <dbReference type="ARBA" id="ARBA00023295"/>
    </source>
</evidence>
<dbReference type="Pfam" id="PF00704">
    <property type="entry name" value="Glyco_hydro_18"/>
    <property type="match status" value="1"/>
</dbReference>